<dbReference type="EMBL" id="AP018449">
    <property type="protein sequence ID" value="BBB92108.1"/>
    <property type="molecule type" value="Genomic_DNA"/>
</dbReference>
<dbReference type="AlphaFoldDB" id="A0A348AM10"/>
<name>A0A348AM10_9FIRM</name>
<keyword evidence="3" id="KW-1185">Reference proteome</keyword>
<evidence type="ECO:0000256" key="1">
    <source>
        <dbReference type="SAM" id="MobiDB-lite"/>
    </source>
</evidence>
<protein>
    <submittedName>
        <fullName evidence="2">Uncharacterized protein</fullName>
    </submittedName>
</protein>
<feature type="region of interest" description="Disordered" evidence="1">
    <location>
        <begin position="49"/>
        <end position="92"/>
    </location>
</feature>
<sequence>MKKTSVILLVISGLVVLTGWAITQYYFQSSAAIGPEPVPVIISSPPANKAANSLPEPKDSLSESKEAEPASGTQVSKETSTPSQHVAVDKVFTMDAEPPNLADYNYSIKKDEKKGVEIIPGVTVGNKAVEVKLDKASDRSLEIERNPSNSNNQYQVMWKSKY</sequence>
<dbReference type="OrthoDB" id="1685040at2"/>
<organism evidence="2 3">
    <name type="scientific">Methylomusa anaerophila</name>
    <dbReference type="NCBI Taxonomy" id="1930071"/>
    <lineage>
        <taxon>Bacteria</taxon>
        <taxon>Bacillati</taxon>
        <taxon>Bacillota</taxon>
        <taxon>Negativicutes</taxon>
        <taxon>Selenomonadales</taxon>
        <taxon>Sporomusaceae</taxon>
        <taxon>Methylomusa</taxon>
    </lineage>
</organism>
<dbReference type="Proteomes" id="UP000276437">
    <property type="component" value="Chromosome"/>
</dbReference>
<feature type="compositionally biased region" description="Basic and acidic residues" evidence="1">
    <location>
        <begin position="56"/>
        <end position="68"/>
    </location>
</feature>
<accession>A0A348AM10</accession>
<evidence type="ECO:0000313" key="3">
    <source>
        <dbReference type="Proteomes" id="UP000276437"/>
    </source>
</evidence>
<proteinExistence type="predicted"/>
<reference evidence="2 3" key="1">
    <citation type="journal article" date="2018" name="Int. J. Syst. Evol. Microbiol.">
        <title>Methylomusa anaerophila gen. nov., sp. nov., an anaerobic methanol-utilizing bacterium isolated from a microbial fuel cell.</title>
        <authorList>
            <person name="Amano N."/>
            <person name="Yamamuro A."/>
            <person name="Miyahara M."/>
            <person name="Kouzuma A."/>
            <person name="Abe T."/>
            <person name="Watanabe K."/>
        </authorList>
    </citation>
    <scope>NUCLEOTIDE SEQUENCE [LARGE SCALE GENOMIC DNA]</scope>
    <source>
        <strain evidence="2 3">MMFC1</strain>
    </source>
</reference>
<dbReference type="RefSeq" id="WP_126309048.1">
    <property type="nucleotide sequence ID" value="NZ_AP018449.1"/>
</dbReference>
<evidence type="ECO:0000313" key="2">
    <source>
        <dbReference type="EMBL" id="BBB92108.1"/>
    </source>
</evidence>
<dbReference type="KEGG" id="mana:MAMMFC1_02793"/>
<gene>
    <name evidence="2" type="ORF">MAMMFC1_02793</name>
</gene>
<feature type="compositionally biased region" description="Polar residues" evidence="1">
    <location>
        <begin position="71"/>
        <end position="84"/>
    </location>
</feature>